<keyword evidence="3 5" id="KW-1133">Transmembrane helix</keyword>
<organism evidence="8">
    <name type="scientific">Mesocestoides corti</name>
    <name type="common">Flatworm</name>
    <dbReference type="NCBI Taxonomy" id="53468"/>
    <lineage>
        <taxon>Eukaryota</taxon>
        <taxon>Metazoa</taxon>
        <taxon>Spiralia</taxon>
        <taxon>Lophotrochozoa</taxon>
        <taxon>Platyhelminthes</taxon>
        <taxon>Cestoda</taxon>
        <taxon>Eucestoda</taxon>
        <taxon>Cyclophyllidea</taxon>
        <taxon>Mesocestoididae</taxon>
        <taxon>Mesocestoides</taxon>
    </lineage>
</organism>
<dbReference type="EMBL" id="UXSR01000076">
    <property type="protein sequence ID" value="VDD74780.1"/>
    <property type="molecule type" value="Genomic_DNA"/>
</dbReference>
<feature type="transmembrane region" description="Helical" evidence="5">
    <location>
        <begin position="12"/>
        <end position="33"/>
    </location>
</feature>
<dbReference type="STRING" id="53468.A0A0R3U2R6"/>
<dbReference type="AlphaFoldDB" id="A0A0R3U2R6"/>
<gene>
    <name evidence="6" type="ORF">MCOS_LOCUS783</name>
</gene>
<dbReference type="GO" id="GO:0016020">
    <property type="term" value="C:membrane"/>
    <property type="evidence" value="ECO:0007669"/>
    <property type="project" value="UniProtKB-SubCell"/>
</dbReference>
<evidence type="ECO:0000256" key="2">
    <source>
        <dbReference type="ARBA" id="ARBA00022692"/>
    </source>
</evidence>
<evidence type="ECO:0000256" key="1">
    <source>
        <dbReference type="ARBA" id="ARBA00004141"/>
    </source>
</evidence>
<dbReference type="GO" id="GO:0022857">
    <property type="term" value="F:transmembrane transporter activity"/>
    <property type="evidence" value="ECO:0007669"/>
    <property type="project" value="InterPro"/>
</dbReference>
<evidence type="ECO:0000313" key="8">
    <source>
        <dbReference type="WBParaSite" id="MCU_004133-RA"/>
    </source>
</evidence>
<feature type="transmembrane region" description="Helical" evidence="5">
    <location>
        <begin position="164"/>
        <end position="189"/>
    </location>
</feature>
<dbReference type="Pfam" id="PF00083">
    <property type="entry name" value="Sugar_tr"/>
    <property type="match status" value="1"/>
</dbReference>
<keyword evidence="2 5" id="KW-0812">Transmembrane</keyword>
<reference evidence="8" key="2">
    <citation type="submission" date="2019-11" db="UniProtKB">
        <authorList>
            <consortium name="WormBaseParasite"/>
        </authorList>
    </citation>
    <scope>IDENTIFICATION</scope>
</reference>
<evidence type="ECO:0000256" key="4">
    <source>
        <dbReference type="ARBA" id="ARBA00023136"/>
    </source>
</evidence>
<accession>A0A0R3U2R6</accession>
<feature type="transmembrane region" description="Helical" evidence="5">
    <location>
        <begin position="224"/>
        <end position="242"/>
    </location>
</feature>
<dbReference type="WBParaSite" id="MCU_004133-RA">
    <property type="protein sequence ID" value="MCU_004133-RA"/>
    <property type="gene ID" value="MCU_004133"/>
</dbReference>
<feature type="transmembrane region" description="Helical" evidence="5">
    <location>
        <begin position="389"/>
        <end position="410"/>
    </location>
</feature>
<feature type="transmembrane region" description="Helical" evidence="5">
    <location>
        <begin position="478"/>
        <end position="496"/>
    </location>
</feature>
<feature type="transmembrane region" description="Helical" evidence="5">
    <location>
        <begin position="359"/>
        <end position="377"/>
    </location>
</feature>
<protein>
    <submittedName>
        <fullName evidence="8">MFS domain-containing protein</fullName>
    </submittedName>
</protein>
<keyword evidence="7" id="KW-1185">Reference proteome</keyword>
<proteinExistence type="predicted"/>
<feature type="transmembrane region" description="Helical" evidence="5">
    <location>
        <begin position="248"/>
        <end position="266"/>
    </location>
</feature>
<dbReference type="Proteomes" id="UP000267029">
    <property type="component" value="Unassembled WGS sequence"/>
</dbReference>
<dbReference type="OrthoDB" id="10021984at2759"/>
<reference evidence="6 7" key="1">
    <citation type="submission" date="2018-10" db="EMBL/GenBank/DDBJ databases">
        <authorList>
            <consortium name="Pathogen Informatics"/>
        </authorList>
    </citation>
    <scope>NUCLEOTIDE SEQUENCE [LARGE SCALE GENOMIC DNA]</scope>
</reference>
<name>A0A0R3U2R6_MESCO</name>
<feature type="transmembrane region" description="Helical" evidence="5">
    <location>
        <begin position="133"/>
        <end position="152"/>
    </location>
</feature>
<sequence>MNYEADIEIVHGKGIFCIILTLCLSSATSILAFEFVSIVFLNYAPNFTCIDGRLENLSRVTWISNTDYTNLALGKLASIPDQTDNQIEQCYAAIQNASNELQAFACSKFSYDGSVMYHTFVTDYNLVCDRKAYANWLTSATMIAIAVGHLLAVFTDKFSRRKILIFYMVLDIFWSLVTPFVPNLCGIFICRIMRMLSIPLCYLASCLLFELLPAEKRTVYGNCYWAPFTVSYIATAGLAYLARDWRTLRLYGLLGLVGYIPLFLLLPESPRWLCLNGKYVEYRAVLAKLAKWNKATLPENFWNKAFEGAPLASNHGLKESASTTPFICETGGVCEESGGDPVKTDTLLDAFRSPNLRKILLVFCVQLAAVSSCYYGLSTSADFASDNVFLNVFYMGLSEVPSSVVGWLICRRFDRRGSFLLTSAFVIPSLMLAPILRPYSPVANILIISTGKLMVTIAYNVCLLHITEVFPTTVRNMGLFFVMAFGCAISGLSPFINELRSVCIYLPSIVYAVMNLLAALLAFYYLPNTKHCPMAQTISQVKTLRRGREQQWIEFMVFQNNGGQV</sequence>
<feature type="transmembrane region" description="Helical" evidence="5">
    <location>
        <begin position="508"/>
        <end position="526"/>
    </location>
</feature>
<evidence type="ECO:0000313" key="7">
    <source>
        <dbReference type="Proteomes" id="UP000267029"/>
    </source>
</evidence>
<keyword evidence="4 5" id="KW-0472">Membrane</keyword>
<evidence type="ECO:0000313" key="6">
    <source>
        <dbReference type="EMBL" id="VDD74780.1"/>
    </source>
</evidence>
<evidence type="ECO:0000256" key="3">
    <source>
        <dbReference type="ARBA" id="ARBA00022989"/>
    </source>
</evidence>
<feature type="transmembrane region" description="Helical" evidence="5">
    <location>
        <begin position="442"/>
        <end position="466"/>
    </location>
</feature>
<dbReference type="InterPro" id="IPR005828">
    <property type="entry name" value="MFS_sugar_transport-like"/>
</dbReference>
<dbReference type="Gene3D" id="1.20.1250.20">
    <property type="entry name" value="MFS general substrate transporter like domains"/>
    <property type="match status" value="1"/>
</dbReference>
<dbReference type="InterPro" id="IPR036259">
    <property type="entry name" value="MFS_trans_sf"/>
</dbReference>
<comment type="subcellular location">
    <subcellularLocation>
        <location evidence="1">Membrane</location>
        <topology evidence="1">Multi-pass membrane protein</topology>
    </subcellularLocation>
</comment>
<evidence type="ECO:0000256" key="5">
    <source>
        <dbReference type="SAM" id="Phobius"/>
    </source>
</evidence>
<feature type="transmembrane region" description="Helical" evidence="5">
    <location>
        <begin position="417"/>
        <end position="436"/>
    </location>
</feature>
<dbReference type="SUPFAM" id="SSF103473">
    <property type="entry name" value="MFS general substrate transporter"/>
    <property type="match status" value="1"/>
</dbReference>
<dbReference type="PANTHER" id="PTHR24064">
    <property type="entry name" value="SOLUTE CARRIER FAMILY 22 MEMBER"/>
    <property type="match status" value="1"/>
</dbReference>